<sequence>MKGCPVKGFLVVLIHLVVPVAAVAFVAWMLRVHNVSNKHTATIIAMAVAAMVLPHCRKCKKGVSVQIPFRLRMVL</sequence>
<feature type="transmembrane region" description="Helical" evidence="1">
    <location>
        <begin position="9"/>
        <end position="30"/>
    </location>
</feature>
<keyword evidence="1" id="KW-0472">Membrane</keyword>
<keyword evidence="1" id="KW-1133">Transmembrane helix</keyword>
<accession>A0A9K3GJF1</accession>
<feature type="transmembrane region" description="Helical" evidence="1">
    <location>
        <begin position="36"/>
        <end position="53"/>
    </location>
</feature>
<organism evidence="2 3">
    <name type="scientific">Kipferlia bialata</name>
    <dbReference type="NCBI Taxonomy" id="797122"/>
    <lineage>
        <taxon>Eukaryota</taxon>
        <taxon>Metamonada</taxon>
        <taxon>Carpediemonas-like organisms</taxon>
        <taxon>Kipferlia</taxon>
    </lineage>
</organism>
<name>A0A9K3GJF1_9EUKA</name>
<keyword evidence="1" id="KW-0812">Transmembrane</keyword>
<keyword evidence="3" id="KW-1185">Reference proteome</keyword>
<reference evidence="2 3" key="1">
    <citation type="journal article" date="2018" name="PLoS ONE">
        <title>The draft genome of Kipferlia bialata reveals reductive genome evolution in fornicate parasites.</title>
        <authorList>
            <person name="Tanifuji G."/>
            <person name="Takabayashi S."/>
            <person name="Kume K."/>
            <person name="Takagi M."/>
            <person name="Nakayama T."/>
            <person name="Kamikawa R."/>
            <person name="Inagaki Y."/>
            <person name="Hashimoto T."/>
        </authorList>
    </citation>
    <scope>NUCLEOTIDE SEQUENCE [LARGE SCALE GENOMIC DNA]</scope>
    <source>
        <strain evidence="2">NY0173</strain>
    </source>
</reference>
<evidence type="ECO:0000313" key="3">
    <source>
        <dbReference type="Proteomes" id="UP000265618"/>
    </source>
</evidence>
<evidence type="ECO:0000313" key="2">
    <source>
        <dbReference type="EMBL" id="GIQ84495.1"/>
    </source>
</evidence>
<dbReference type="Proteomes" id="UP000265618">
    <property type="component" value="Unassembled WGS sequence"/>
</dbReference>
<protein>
    <submittedName>
        <fullName evidence="2">Uncharacterized protein</fullName>
    </submittedName>
</protein>
<comment type="caution">
    <text evidence="2">The sequence shown here is derived from an EMBL/GenBank/DDBJ whole genome shotgun (WGS) entry which is preliminary data.</text>
</comment>
<proteinExistence type="predicted"/>
<evidence type="ECO:0000256" key="1">
    <source>
        <dbReference type="SAM" id="Phobius"/>
    </source>
</evidence>
<gene>
    <name evidence="2" type="ORF">KIPB_005992</name>
</gene>
<dbReference type="AlphaFoldDB" id="A0A9K3GJF1"/>
<dbReference type="EMBL" id="BDIP01001481">
    <property type="protein sequence ID" value="GIQ84495.1"/>
    <property type="molecule type" value="Genomic_DNA"/>
</dbReference>